<evidence type="ECO:0000313" key="10">
    <source>
        <dbReference type="Proteomes" id="UP001146067"/>
    </source>
</evidence>
<dbReference type="RefSeq" id="WP_270109559.1">
    <property type="nucleotide sequence ID" value="NZ_JAPZVP010000005.1"/>
</dbReference>
<feature type="transmembrane region" description="Helical" evidence="7">
    <location>
        <begin position="174"/>
        <end position="199"/>
    </location>
</feature>
<dbReference type="PANTHER" id="PTHR42751:SF6">
    <property type="entry name" value="CONSERVED INTEGRAL MEMBRANE TRANSPORT PROTEIN-RELATED"/>
    <property type="match status" value="1"/>
</dbReference>
<keyword evidence="4 7" id="KW-0812">Transmembrane</keyword>
<evidence type="ECO:0000256" key="4">
    <source>
        <dbReference type="ARBA" id="ARBA00022692"/>
    </source>
</evidence>
<evidence type="ECO:0000256" key="6">
    <source>
        <dbReference type="ARBA" id="ARBA00023136"/>
    </source>
</evidence>
<feature type="transmembrane region" description="Helical" evidence="7">
    <location>
        <begin position="90"/>
        <end position="111"/>
    </location>
</feature>
<comment type="caution">
    <text evidence="9">The sequence shown here is derived from an EMBL/GenBank/DDBJ whole genome shotgun (WGS) entry which is preliminary data.</text>
</comment>
<comment type="similarity">
    <text evidence="2">Belongs to the monovalent cation:proton antiporter 2 (CPA2) transporter (TC 2.A.37) family.</text>
</comment>
<evidence type="ECO:0000256" key="2">
    <source>
        <dbReference type="ARBA" id="ARBA00005551"/>
    </source>
</evidence>
<accession>A0A9X3SSZ6</accession>
<sequence>MHGTVALLLELGLLIGALGLLGAIAGKFGISAIPLYLLAGLAFGHGGIYEMHAITGFLDVGAEVGVVLLLFTLGLEYTPRELLGTMRTSWLGAVVDLVLNATPGVICALLLGWGPAAAVVFGGVTYVSSSGIIAKVLTDLGWLGNRETPTILALLVAEDMIMALYLPILTTILAGLAFAQAAIGLGVALLAVAAAFLIASRFGGLLSRFLASPNDEILMLKVMGIVLVVAGLAEQVHVSAAVGAFIVGMALSGEVSRQAEETLEPLKNLFAAVFFVNFGLETDPGALPPVLPVAIALAVVTIATKFATGWWAAGHAGSAFTGKLRAGLVLLPRGEFSIVIAGLGVTAGLDPALGSVAAAYVLILAAIGPLAPRLAGPIVAKRRKKNRARRLAQAAT</sequence>
<dbReference type="GO" id="GO:1902600">
    <property type="term" value="P:proton transmembrane transport"/>
    <property type="evidence" value="ECO:0007669"/>
    <property type="project" value="InterPro"/>
</dbReference>
<feature type="transmembrane region" description="Helical" evidence="7">
    <location>
        <begin position="6"/>
        <end position="26"/>
    </location>
</feature>
<dbReference type="InterPro" id="IPR006153">
    <property type="entry name" value="Cation/H_exchanger_TM"/>
</dbReference>
<dbReference type="Pfam" id="PF00999">
    <property type="entry name" value="Na_H_Exchanger"/>
    <property type="match status" value="1"/>
</dbReference>
<feature type="domain" description="Cation/H+ exchanger transmembrane" evidence="8">
    <location>
        <begin position="21"/>
        <end position="367"/>
    </location>
</feature>
<reference evidence="9" key="1">
    <citation type="submission" date="2022-12" db="EMBL/GenBank/DDBJ databases">
        <title>Gycomyces niveus sp.nov.,a novel actinomycete isolated from soil in Shouguan.</title>
        <authorList>
            <person name="Yang X."/>
        </authorList>
    </citation>
    <scope>NUCLEOTIDE SEQUENCE</scope>
    <source>
        <strain evidence="9">NEAU-A15</strain>
    </source>
</reference>
<protein>
    <submittedName>
        <fullName evidence="9">Cation:proton antiporter</fullName>
    </submittedName>
</protein>
<dbReference type="InterPro" id="IPR038770">
    <property type="entry name" value="Na+/solute_symporter_sf"/>
</dbReference>
<dbReference type="EMBL" id="JAPZVP010000005">
    <property type="protein sequence ID" value="MDA1359698.1"/>
    <property type="molecule type" value="Genomic_DNA"/>
</dbReference>
<dbReference type="Gene3D" id="1.20.1530.20">
    <property type="match status" value="1"/>
</dbReference>
<feature type="transmembrane region" description="Helical" evidence="7">
    <location>
        <begin position="220"/>
        <end position="247"/>
    </location>
</feature>
<comment type="subcellular location">
    <subcellularLocation>
        <location evidence="1">Membrane</location>
        <topology evidence="1">Multi-pass membrane protein</topology>
    </subcellularLocation>
</comment>
<feature type="transmembrane region" description="Helical" evidence="7">
    <location>
        <begin position="324"/>
        <end position="345"/>
    </location>
</feature>
<keyword evidence="3" id="KW-0813">Transport</keyword>
<feature type="transmembrane region" description="Helical" evidence="7">
    <location>
        <begin position="60"/>
        <end position="78"/>
    </location>
</feature>
<evidence type="ECO:0000313" key="9">
    <source>
        <dbReference type="EMBL" id="MDA1359698.1"/>
    </source>
</evidence>
<evidence type="ECO:0000259" key="8">
    <source>
        <dbReference type="Pfam" id="PF00999"/>
    </source>
</evidence>
<dbReference type="GO" id="GO:0016020">
    <property type="term" value="C:membrane"/>
    <property type="evidence" value="ECO:0007669"/>
    <property type="project" value="UniProtKB-SubCell"/>
</dbReference>
<feature type="transmembrane region" description="Helical" evidence="7">
    <location>
        <begin position="357"/>
        <end position="380"/>
    </location>
</feature>
<feature type="transmembrane region" description="Helical" evidence="7">
    <location>
        <begin position="150"/>
        <end position="168"/>
    </location>
</feature>
<dbReference type="PANTHER" id="PTHR42751">
    <property type="entry name" value="SODIUM/HYDROGEN EXCHANGER FAMILY/TRKA DOMAIN PROTEIN"/>
    <property type="match status" value="1"/>
</dbReference>
<evidence type="ECO:0000256" key="5">
    <source>
        <dbReference type="ARBA" id="ARBA00022989"/>
    </source>
</evidence>
<feature type="transmembrane region" description="Helical" evidence="7">
    <location>
        <begin position="290"/>
        <end position="312"/>
    </location>
</feature>
<gene>
    <name evidence="9" type="ORF">O1R50_08695</name>
</gene>
<dbReference type="Proteomes" id="UP001146067">
    <property type="component" value="Unassembled WGS sequence"/>
</dbReference>
<keyword evidence="5 7" id="KW-1133">Transmembrane helix</keyword>
<name>A0A9X3SSZ6_9ACTN</name>
<dbReference type="AlphaFoldDB" id="A0A9X3SSZ6"/>
<proteinExistence type="inferred from homology"/>
<dbReference type="GO" id="GO:0015297">
    <property type="term" value="F:antiporter activity"/>
    <property type="evidence" value="ECO:0007669"/>
    <property type="project" value="InterPro"/>
</dbReference>
<keyword evidence="10" id="KW-1185">Reference proteome</keyword>
<feature type="transmembrane region" description="Helical" evidence="7">
    <location>
        <begin position="117"/>
        <end position="138"/>
    </location>
</feature>
<evidence type="ECO:0000256" key="7">
    <source>
        <dbReference type="SAM" id="Phobius"/>
    </source>
</evidence>
<evidence type="ECO:0000256" key="1">
    <source>
        <dbReference type="ARBA" id="ARBA00004141"/>
    </source>
</evidence>
<keyword evidence="6 7" id="KW-0472">Membrane</keyword>
<organism evidence="9 10">
    <name type="scientific">Glycomyces luteolus</name>
    <dbReference type="NCBI Taxonomy" id="2670330"/>
    <lineage>
        <taxon>Bacteria</taxon>
        <taxon>Bacillati</taxon>
        <taxon>Actinomycetota</taxon>
        <taxon>Actinomycetes</taxon>
        <taxon>Glycomycetales</taxon>
        <taxon>Glycomycetaceae</taxon>
        <taxon>Glycomyces</taxon>
    </lineage>
</organism>
<evidence type="ECO:0000256" key="3">
    <source>
        <dbReference type="ARBA" id="ARBA00022448"/>
    </source>
</evidence>